<dbReference type="RefSeq" id="WP_104421913.1">
    <property type="nucleotide sequence ID" value="NZ_PTIY01000001.1"/>
</dbReference>
<dbReference type="NCBIfam" id="TIGR01509">
    <property type="entry name" value="HAD-SF-IA-v3"/>
    <property type="match status" value="1"/>
</dbReference>
<name>A0A2S6H7M3_9GAMM</name>
<dbReference type="PANTHER" id="PTHR43611:SF3">
    <property type="entry name" value="FLAVIN MONONUCLEOTIDE HYDROLASE 1, CHLOROPLATIC"/>
    <property type="match status" value="1"/>
</dbReference>
<dbReference type="SFLD" id="SFLDG01129">
    <property type="entry name" value="C1.5:_HAD__Beta-PGM__Phosphata"/>
    <property type="match status" value="1"/>
</dbReference>
<gene>
    <name evidence="1" type="ORF">B0F88_10115</name>
</gene>
<dbReference type="Gene3D" id="3.40.50.1000">
    <property type="entry name" value="HAD superfamily/HAD-like"/>
    <property type="match status" value="1"/>
</dbReference>
<dbReference type="SUPFAM" id="SSF56784">
    <property type="entry name" value="HAD-like"/>
    <property type="match status" value="1"/>
</dbReference>
<proteinExistence type="predicted"/>
<dbReference type="PANTHER" id="PTHR43611">
    <property type="entry name" value="ALPHA-D-GLUCOSE 1-PHOSPHATE PHOSPHATASE"/>
    <property type="match status" value="1"/>
</dbReference>
<dbReference type="EMBL" id="PTIY01000001">
    <property type="protein sequence ID" value="PPK73489.1"/>
    <property type="molecule type" value="Genomic_DNA"/>
</dbReference>
<evidence type="ECO:0000313" key="2">
    <source>
        <dbReference type="Proteomes" id="UP000238071"/>
    </source>
</evidence>
<organism evidence="1 2">
    <name type="scientific">Methylobacter tundripaludum</name>
    <dbReference type="NCBI Taxonomy" id="173365"/>
    <lineage>
        <taxon>Bacteria</taxon>
        <taxon>Pseudomonadati</taxon>
        <taxon>Pseudomonadota</taxon>
        <taxon>Gammaproteobacteria</taxon>
        <taxon>Methylococcales</taxon>
        <taxon>Methylococcaceae</taxon>
        <taxon>Methylobacter</taxon>
    </lineage>
</organism>
<protein>
    <submittedName>
        <fullName evidence="1">Putative hydrolase of the HAD superfamily</fullName>
    </submittedName>
</protein>
<dbReference type="InterPro" id="IPR006439">
    <property type="entry name" value="HAD-SF_hydro_IA"/>
</dbReference>
<dbReference type="CDD" id="cd02603">
    <property type="entry name" value="HAD_sEH-N_like"/>
    <property type="match status" value="1"/>
</dbReference>
<dbReference type="SFLD" id="SFLDS00003">
    <property type="entry name" value="Haloacid_Dehalogenase"/>
    <property type="match status" value="1"/>
</dbReference>
<dbReference type="AlphaFoldDB" id="A0A2S6H7M3"/>
<keyword evidence="1" id="KW-0378">Hydrolase</keyword>
<comment type="caution">
    <text evidence="1">The sequence shown here is derived from an EMBL/GenBank/DDBJ whole genome shotgun (WGS) entry which is preliminary data.</text>
</comment>
<dbReference type="InterPro" id="IPR023198">
    <property type="entry name" value="PGP-like_dom2"/>
</dbReference>
<evidence type="ECO:0000313" key="1">
    <source>
        <dbReference type="EMBL" id="PPK73489.1"/>
    </source>
</evidence>
<dbReference type="InterPro" id="IPR036412">
    <property type="entry name" value="HAD-like_sf"/>
</dbReference>
<dbReference type="Gene3D" id="1.10.150.240">
    <property type="entry name" value="Putative phosphatase, domain 2"/>
    <property type="match status" value="1"/>
</dbReference>
<accession>A0A2S6H7M3</accession>
<dbReference type="InterPro" id="IPR023214">
    <property type="entry name" value="HAD_sf"/>
</dbReference>
<keyword evidence="2" id="KW-1185">Reference proteome</keyword>
<dbReference type="GO" id="GO:0016787">
    <property type="term" value="F:hydrolase activity"/>
    <property type="evidence" value="ECO:0007669"/>
    <property type="project" value="UniProtKB-KW"/>
</dbReference>
<dbReference type="Pfam" id="PF00702">
    <property type="entry name" value="Hydrolase"/>
    <property type="match status" value="1"/>
</dbReference>
<reference evidence="1 2" key="1">
    <citation type="submission" date="2018-02" db="EMBL/GenBank/DDBJ databases">
        <title>Subsurface microbial communities from deep shales in Ohio and West Virginia, USA.</title>
        <authorList>
            <person name="Wrighton K."/>
        </authorList>
    </citation>
    <scope>NUCLEOTIDE SEQUENCE [LARGE SCALE GENOMIC DNA]</scope>
    <source>
        <strain evidence="1 2">OWC-G53F</strain>
    </source>
</reference>
<dbReference type="Proteomes" id="UP000238071">
    <property type="component" value="Unassembled WGS sequence"/>
</dbReference>
<sequence length="204" mass="23159">MNFPSLLLFDLGGVLIESSAFESLSRLLPEPLDRTAIKDRWLFSSSVRRFERGEMSSCEFAESFIAEWGLRMTPQVFVKEFASWPREFFPGARETIHHLRKNYQVGCLSNSNPLHWERFRGLEDDFDIALFSHLLGAIKPDLEIFTLALGRCDVDPAEVYFFDDCSANVDTAQSLGITAFHVDGFQSLQNVLLSQGLLSNAVER</sequence>
<dbReference type="OrthoDB" id="9773910at2"/>